<dbReference type="STRING" id="1420916.AU14_02330"/>
<keyword evidence="2" id="KW-0830">Ubiquinone</keyword>
<dbReference type="EMBL" id="CP007151">
    <property type="protein sequence ID" value="AHI27901.1"/>
    <property type="molecule type" value="Genomic_DNA"/>
</dbReference>
<dbReference type="GO" id="GO:0008168">
    <property type="term" value="F:methyltransferase activity"/>
    <property type="evidence" value="ECO:0007669"/>
    <property type="project" value="UniProtKB-KW"/>
</dbReference>
<keyword evidence="2" id="KW-0808">Transferase</keyword>
<keyword evidence="3" id="KW-1185">Reference proteome</keyword>
<sequence>MTVEKVVLNPLNSESSVSLAFVVKWVASIIQILGYAATGFGWTPWNLYLFIVGVVGWFAVGVFWKDKAIMLIHLVALGSMTAGMITQS</sequence>
<feature type="transmembrane region" description="Helical" evidence="1">
    <location>
        <begin position="70"/>
        <end position="86"/>
    </location>
</feature>
<proteinExistence type="predicted"/>
<gene>
    <name evidence="2" type="ORF">AU14_02330</name>
</gene>
<dbReference type="HOGENOM" id="CLU_191471_0_0_6"/>
<dbReference type="RefSeq" id="WP_041338537.1">
    <property type="nucleotide sequence ID" value="NZ_CP007151.1"/>
</dbReference>
<name>W5YFQ1_9GAMM</name>
<keyword evidence="1" id="KW-0812">Transmembrane</keyword>
<keyword evidence="1" id="KW-0472">Membrane</keyword>
<dbReference type="OrthoDB" id="7357237at2"/>
<evidence type="ECO:0000313" key="2">
    <source>
        <dbReference type="EMBL" id="AHI27901.1"/>
    </source>
</evidence>
<dbReference type="KEGG" id="msx:AU14_02330"/>
<dbReference type="GO" id="GO:0032259">
    <property type="term" value="P:methylation"/>
    <property type="evidence" value="ECO:0007669"/>
    <property type="project" value="UniProtKB-KW"/>
</dbReference>
<accession>W5YFQ1</accession>
<keyword evidence="2" id="KW-0489">Methyltransferase</keyword>
<dbReference type="Proteomes" id="UP000061489">
    <property type="component" value="Chromosome"/>
</dbReference>
<dbReference type="InterPro" id="IPR046682">
    <property type="entry name" value="DUF6552"/>
</dbReference>
<feature type="transmembrane region" description="Helical" evidence="1">
    <location>
        <begin position="45"/>
        <end position="64"/>
    </location>
</feature>
<reference evidence="2 3" key="1">
    <citation type="journal article" date="2014" name="Genome Announc.">
        <title>Draft Genome Sequences of Marinobacter similis A3d10T and Marinobacter salarius R9SW1T.</title>
        <authorList>
            <person name="Ivanova E.P."/>
            <person name="Ng H.J."/>
            <person name="Webb H.K."/>
            <person name="Feng G."/>
            <person name="Oshima K."/>
            <person name="Hattori M."/>
            <person name="Ohkuma M."/>
            <person name="Sergeev A.F."/>
            <person name="Mikhailov V.V."/>
            <person name="Crawford R.J."/>
            <person name="Sawabe T."/>
        </authorList>
    </citation>
    <scope>NUCLEOTIDE SEQUENCE [LARGE SCALE GENOMIC DNA]</scope>
    <source>
        <strain evidence="2 3">A3d10</strain>
    </source>
</reference>
<feature type="transmembrane region" description="Helical" evidence="1">
    <location>
        <begin position="17"/>
        <end position="38"/>
    </location>
</feature>
<dbReference type="AlphaFoldDB" id="W5YFQ1"/>
<keyword evidence="1" id="KW-1133">Transmembrane helix</keyword>
<dbReference type="Pfam" id="PF20189">
    <property type="entry name" value="DUF6552"/>
    <property type="match status" value="1"/>
</dbReference>
<evidence type="ECO:0000313" key="3">
    <source>
        <dbReference type="Proteomes" id="UP000061489"/>
    </source>
</evidence>
<organism evidence="2 3">
    <name type="scientific">Marinobacter similis</name>
    <dbReference type="NCBI Taxonomy" id="1420916"/>
    <lineage>
        <taxon>Bacteria</taxon>
        <taxon>Pseudomonadati</taxon>
        <taxon>Pseudomonadota</taxon>
        <taxon>Gammaproteobacteria</taxon>
        <taxon>Pseudomonadales</taxon>
        <taxon>Marinobacteraceae</taxon>
        <taxon>Marinobacter</taxon>
    </lineage>
</organism>
<evidence type="ECO:0000256" key="1">
    <source>
        <dbReference type="SAM" id="Phobius"/>
    </source>
</evidence>
<protein>
    <submittedName>
        <fullName evidence="2">Ubiquinone/menaquinone biosynthesis methyltransferase</fullName>
    </submittedName>
</protein>